<keyword evidence="3" id="KW-0862">Zinc</keyword>
<evidence type="ECO:0000256" key="4">
    <source>
        <dbReference type="PROSITE-ProRule" id="PRU00134"/>
    </source>
</evidence>
<organism evidence="7 8">
    <name type="scientific">Galdieria yellowstonensis</name>
    <dbReference type="NCBI Taxonomy" id="3028027"/>
    <lineage>
        <taxon>Eukaryota</taxon>
        <taxon>Rhodophyta</taxon>
        <taxon>Bangiophyceae</taxon>
        <taxon>Galdieriales</taxon>
        <taxon>Galdieriaceae</taxon>
        <taxon>Galdieria</taxon>
    </lineage>
</organism>
<feature type="domain" description="MYND-type" evidence="6">
    <location>
        <begin position="151"/>
        <end position="188"/>
    </location>
</feature>
<dbReference type="Pfam" id="PF04194">
    <property type="entry name" value="PDCD2_C"/>
    <property type="match status" value="1"/>
</dbReference>
<evidence type="ECO:0000313" key="8">
    <source>
        <dbReference type="Proteomes" id="UP001300502"/>
    </source>
</evidence>
<dbReference type="Pfam" id="PF01753">
    <property type="entry name" value="zf-MYND"/>
    <property type="match status" value="1"/>
</dbReference>
<name>A0AAV9I672_9RHOD</name>
<feature type="compositionally biased region" description="Polar residues" evidence="5">
    <location>
        <begin position="214"/>
        <end position="223"/>
    </location>
</feature>
<dbReference type="EMBL" id="JANCYU010000006">
    <property type="protein sequence ID" value="KAK4522584.1"/>
    <property type="molecule type" value="Genomic_DNA"/>
</dbReference>
<dbReference type="Proteomes" id="UP001300502">
    <property type="component" value="Unassembled WGS sequence"/>
</dbReference>
<evidence type="ECO:0000256" key="2">
    <source>
        <dbReference type="ARBA" id="ARBA00022771"/>
    </source>
</evidence>
<feature type="region of interest" description="Disordered" evidence="5">
    <location>
        <begin position="213"/>
        <end position="238"/>
    </location>
</feature>
<keyword evidence="8" id="KW-1185">Reference proteome</keyword>
<evidence type="ECO:0000259" key="6">
    <source>
        <dbReference type="PROSITE" id="PS50865"/>
    </source>
</evidence>
<reference evidence="7 8" key="1">
    <citation type="submission" date="2022-07" db="EMBL/GenBank/DDBJ databases">
        <title>Genome-wide signatures of adaptation to extreme environments.</title>
        <authorList>
            <person name="Cho C.H."/>
            <person name="Yoon H.S."/>
        </authorList>
    </citation>
    <scope>NUCLEOTIDE SEQUENCE [LARGE SCALE GENOMIC DNA]</scope>
    <source>
        <strain evidence="7 8">108.79 E11</strain>
    </source>
</reference>
<dbReference type="InterPro" id="IPR002893">
    <property type="entry name" value="Znf_MYND"/>
</dbReference>
<protein>
    <recommendedName>
        <fullName evidence="6">MYND-type domain-containing protein</fullName>
    </recommendedName>
</protein>
<evidence type="ECO:0000256" key="5">
    <source>
        <dbReference type="SAM" id="MobiDB-lite"/>
    </source>
</evidence>
<dbReference type="PANTHER" id="PTHR12298:SF4">
    <property type="entry name" value="PROGRAMMED CELL DEATH PROTEIN 2"/>
    <property type="match status" value="1"/>
</dbReference>
<dbReference type="GO" id="GO:0008270">
    <property type="term" value="F:zinc ion binding"/>
    <property type="evidence" value="ECO:0007669"/>
    <property type="project" value="UniProtKB-KW"/>
</dbReference>
<dbReference type="PANTHER" id="PTHR12298">
    <property type="entry name" value="PCDC2 PROGRAMMED CELL DEATH PROTEIN 2 -RELATED"/>
    <property type="match status" value="1"/>
</dbReference>
<keyword evidence="2 4" id="KW-0863">Zinc-finger</keyword>
<sequence>MAESSHCSPSSSDSEQGSSCLLGLLKPFNEDPRVSSRFAFPCKVGGRPAWLEAKNVPKRSDVLCGTCSQRLEFLLQIYAPLDSEIIGHDEAFHRMLYVFYCVNPACTKEKEYCSVLRSQLSAENPFYSIDFESNLLLGLQKGCGEAEINVCVVCCQAASSFCGKCRRRYYCSRECQVVDWRLGHRDICPSTDNCIYYYFPPFLLDISEEEPESVSHQSPSIEKTFSDDEELEDIEKETTSTTTVTRDKIFERFQLRTSQEPNQVLRYAPRGECLEPLWFREEKRILDESSEVPPCPYCGEPRVFEFQVMPQLLYFLEEKVKQSSCGERTNDVKLRYMKNSIEFGTIVVYTCRKSCSLKKDEHFSFYAKEFVRVQDAFSY</sequence>
<dbReference type="PROSITE" id="PS50865">
    <property type="entry name" value="ZF_MYND_2"/>
    <property type="match status" value="1"/>
</dbReference>
<evidence type="ECO:0000256" key="1">
    <source>
        <dbReference type="ARBA" id="ARBA00022723"/>
    </source>
</evidence>
<proteinExistence type="predicted"/>
<evidence type="ECO:0000256" key="3">
    <source>
        <dbReference type="ARBA" id="ARBA00022833"/>
    </source>
</evidence>
<keyword evidence="1" id="KW-0479">Metal-binding</keyword>
<dbReference type="AlphaFoldDB" id="A0AAV9I672"/>
<gene>
    <name evidence="7" type="ORF">GAYE_PCTG10G0474</name>
</gene>
<dbReference type="SUPFAM" id="SSF144232">
    <property type="entry name" value="HIT/MYND zinc finger-like"/>
    <property type="match status" value="1"/>
</dbReference>
<dbReference type="InterPro" id="IPR007320">
    <property type="entry name" value="PDCD2_C"/>
</dbReference>
<comment type="caution">
    <text evidence="7">The sequence shown here is derived from an EMBL/GenBank/DDBJ whole genome shotgun (WGS) entry which is preliminary data.</text>
</comment>
<dbReference type="Gene3D" id="6.10.140.2220">
    <property type="match status" value="1"/>
</dbReference>
<dbReference type="PROSITE" id="PS01360">
    <property type="entry name" value="ZF_MYND_1"/>
    <property type="match status" value="1"/>
</dbReference>
<accession>A0AAV9I672</accession>
<evidence type="ECO:0000313" key="7">
    <source>
        <dbReference type="EMBL" id="KAK4522584.1"/>
    </source>
</evidence>
<dbReference type="GO" id="GO:0005737">
    <property type="term" value="C:cytoplasm"/>
    <property type="evidence" value="ECO:0007669"/>
    <property type="project" value="InterPro"/>
</dbReference>